<name>A0AAD6ZPB3_9AGAR</name>
<keyword evidence="3" id="KW-1185">Reference proteome</keyword>
<evidence type="ECO:0000256" key="1">
    <source>
        <dbReference type="SAM" id="MobiDB-lite"/>
    </source>
</evidence>
<feature type="region of interest" description="Disordered" evidence="1">
    <location>
        <begin position="415"/>
        <end position="464"/>
    </location>
</feature>
<gene>
    <name evidence="2" type="ORF">DFH08DRAFT_966175</name>
</gene>
<feature type="compositionally biased region" description="Polar residues" evidence="1">
    <location>
        <begin position="66"/>
        <end position="75"/>
    </location>
</feature>
<proteinExistence type="predicted"/>
<feature type="compositionally biased region" description="Polar residues" evidence="1">
    <location>
        <begin position="41"/>
        <end position="56"/>
    </location>
</feature>
<dbReference type="EMBL" id="JARIHO010000034">
    <property type="protein sequence ID" value="KAJ7333344.1"/>
    <property type="molecule type" value="Genomic_DNA"/>
</dbReference>
<evidence type="ECO:0000313" key="3">
    <source>
        <dbReference type="Proteomes" id="UP001218218"/>
    </source>
</evidence>
<dbReference type="Proteomes" id="UP001218218">
    <property type="component" value="Unassembled WGS sequence"/>
</dbReference>
<comment type="caution">
    <text evidence="2">The sequence shown here is derived from an EMBL/GenBank/DDBJ whole genome shotgun (WGS) entry which is preliminary data.</text>
</comment>
<sequence length="464" mass="50237">MYSQDGGRDDGDEGSPNPDTNRSRGEPDPQRPPAPQQVAQGMQNAQNAPDDGTQSPLQPPFADKNSGAQSTSSPPTVMPTEARFLARQPTHKAENPHCKARPYEQTLSGPEDVGADVSFQRNDGSFDAPVIDCMVALENVEAGFVATLKETPEDWTLVAFHLGGSQMFEAWGIENLTKAVISVLTHARLAVEDNIELFALAADNKHPSKNLYGHPCVMAMRVPNHTIQARLCDIGTFPSERDLTFAVVSFDPNCRTWTISLWKVLSRAEKPTTGPRLCWAVAKAILMNPAVVKAVERATGATDTCPIFDRLLTLAHSVNVCFNPHSRHWCAYAKPCTADAKLWEEVRAAIRTISLRHNAGMLAFEPVQTTRGNEPPWCQYCKNDDHVHFGCPFPLDNSSTYWGPAETALAQIKTGILSRNPKKGGETARGGKPKQGGARSGGGGQGGYDGGSQGRGGSNRGGRW</sequence>
<evidence type="ECO:0000313" key="2">
    <source>
        <dbReference type="EMBL" id="KAJ7333344.1"/>
    </source>
</evidence>
<feature type="region of interest" description="Disordered" evidence="1">
    <location>
        <begin position="1"/>
        <end position="120"/>
    </location>
</feature>
<accession>A0AAD6ZPB3</accession>
<feature type="compositionally biased region" description="Gly residues" evidence="1">
    <location>
        <begin position="438"/>
        <end position="464"/>
    </location>
</feature>
<organism evidence="2 3">
    <name type="scientific">Mycena albidolilacea</name>
    <dbReference type="NCBI Taxonomy" id="1033008"/>
    <lineage>
        <taxon>Eukaryota</taxon>
        <taxon>Fungi</taxon>
        <taxon>Dikarya</taxon>
        <taxon>Basidiomycota</taxon>
        <taxon>Agaricomycotina</taxon>
        <taxon>Agaricomycetes</taxon>
        <taxon>Agaricomycetidae</taxon>
        <taxon>Agaricales</taxon>
        <taxon>Marasmiineae</taxon>
        <taxon>Mycenaceae</taxon>
        <taxon>Mycena</taxon>
    </lineage>
</organism>
<protein>
    <submittedName>
        <fullName evidence="2">Uncharacterized protein</fullName>
    </submittedName>
</protein>
<reference evidence="2" key="1">
    <citation type="submission" date="2023-03" db="EMBL/GenBank/DDBJ databases">
        <title>Massive genome expansion in bonnet fungi (Mycena s.s.) driven by repeated elements and novel gene families across ecological guilds.</title>
        <authorList>
            <consortium name="Lawrence Berkeley National Laboratory"/>
            <person name="Harder C.B."/>
            <person name="Miyauchi S."/>
            <person name="Viragh M."/>
            <person name="Kuo A."/>
            <person name="Thoen E."/>
            <person name="Andreopoulos B."/>
            <person name="Lu D."/>
            <person name="Skrede I."/>
            <person name="Drula E."/>
            <person name="Henrissat B."/>
            <person name="Morin E."/>
            <person name="Kohler A."/>
            <person name="Barry K."/>
            <person name="LaButti K."/>
            <person name="Morin E."/>
            <person name="Salamov A."/>
            <person name="Lipzen A."/>
            <person name="Mereny Z."/>
            <person name="Hegedus B."/>
            <person name="Baldrian P."/>
            <person name="Stursova M."/>
            <person name="Weitz H."/>
            <person name="Taylor A."/>
            <person name="Grigoriev I.V."/>
            <person name="Nagy L.G."/>
            <person name="Martin F."/>
            <person name="Kauserud H."/>
        </authorList>
    </citation>
    <scope>NUCLEOTIDE SEQUENCE</scope>
    <source>
        <strain evidence="2">CBHHK002</strain>
    </source>
</reference>
<dbReference type="AlphaFoldDB" id="A0AAD6ZPB3"/>